<reference evidence="5" key="1">
    <citation type="submission" date="2022-12" db="EMBL/GenBank/DDBJ databases">
        <authorList>
            <person name="Krivoruchko A.V."/>
            <person name="Elkin A."/>
        </authorList>
    </citation>
    <scope>NUCLEOTIDE SEQUENCE</scope>
    <source>
        <strain evidence="5">IEGM 1391</strain>
    </source>
</reference>
<evidence type="ECO:0000256" key="2">
    <source>
        <dbReference type="ARBA" id="ARBA00023125"/>
    </source>
</evidence>
<gene>
    <name evidence="5" type="ORF">O4220_23885</name>
</gene>
<dbReference type="Proteomes" id="UP001081071">
    <property type="component" value="Unassembled WGS sequence"/>
</dbReference>
<name>A0ABT4MKS6_9NOCA</name>
<dbReference type="Gene3D" id="3.40.50.2300">
    <property type="match status" value="2"/>
</dbReference>
<keyword evidence="6" id="KW-1185">Reference proteome</keyword>
<dbReference type="PROSITE" id="PS50932">
    <property type="entry name" value="HTH_LACI_2"/>
    <property type="match status" value="1"/>
</dbReference>
<keyword evidence="2 5" id="KW-0238">DNA-binding</keyword>
<accession>A0ABT4MKS6</accession>
<dbReference type="SUPFAM" id="SSF53822">
    <property type="entry name" value="Periplasmic binding protein-like I"/>
    <property type="match status" value="1"/>
</dbReference>
<evidence type="ECO:0000256" key="1">
    <source>
        <dbReference type="ARBA" id="ARBA00023015"/>
    </source>
</evidence>
<dbReference type="GO" id="GO:0003677">
    <property type="term" value="F:DNA binding"/>
    <property type="evidence" value="ECO:0007669"/>
    <property type="project" value="UniProtKB-KW"/>
</dbReference>
<dbReference type="InterPro" id="IPR000843">
    <property type="entry name" value="HTH_LacI"/>
</dbReference>
<proteinExistence type="predicted"/>
<dbReference type="RefSeq" id="WP_269608026.1">
    <property type="nucleotide sequence ID" value="NZ_JAPWIJ010000012.1"/>
</dbReference>
<dbReference type="SMART" id="SM00354">
    <property type="entry name" value="HTH_LACI"/>
    <property type="match status" value="1"/>
</dbReference>
<dbReference type="Pfam" id="PF00532">
    <property type="entry name" value="Peripla_BP_1"/>
    <property type="match status" value="1"/>
</dbReference>
<dbReference type="CDD" id="cd01392">
    <property type="entry name" value="HTH_LacI"/>
    <property type="match status" value="1"/>
</dbReference>
<evidence type="ECO:0000313" key="6">
    <source>
        <dbReference type="Proteomes" id="UP001081071"/>
    </source>
</evidence>
<dbReference type="SUPFAM" id="SSF47413">
    <property type="entry name" value="lambda repressor-like DNA-binding domains"/>
    <property type="match status" value="1"/>
</dbReference>
<dbReference type="Gene3D" id="1.10.260.40">
    <property type="entry name" value="lambda repressor-like DNA-binding domains"/>
    <property type="match status" value="1"/>
</dbReference>
<feature type="domain" description="HTH lacI-type" evidence="4">
    <location>
        <begin position="6"/>
        <end position="60"/>
    </location>
</feature>
<dbReference type="EMBL" id="JAPWIJ010000012">
    <property type="protein sequence ID" value="MCZ4521571.1"/>
    <property type="molecule type" value="Genomic_DNA"/>
</dbReference>
<dbReference type="Pfam" id="PF00356">
    <property type="entry name" value="LacI"/>
    <property type="match status" value="1"/>
</dbReference>
<keyword evidence="3" id="KW-0804">Transcription</keyword>
<dbReference type="InterPro" id="IPR010982">
    <property type="entry name" value="Lambda_DNA-bd_dom_sf"/>
</dbReference>
<dbReference type="PANTHER" id="PTHR30146:SF153">
    <property type="entry name" value="LACTOSE OPERON REPRESSOR"/>
    <property type="match status" value="1"/>
</dbReference>
<keyword evidence="1" id="KW-0805">Transcription regulation</keyword>
<evidence type="ECO:0000256" key="3">
    <source>
        <dbReference type="ARBA" id="ARBA00023163"/>
    </source>
</evidence>
<organism evidence="5 6">
    <name type="scientific">Rhodococcus ruber</name>
    <dbReference type="NCBI Taxonomy" id="1830"/>
    <lineage>
        <taxon>Bacteria</taxon>
        <taxon>Bacillati</taxon>
        <taxon>Actinomycetota</taxon>
        <taxon>Actinomycetes</taxon>
        <taxon>Mycobacteriales</taxon>
        <taxon>Nocardiaceae</taxon>
        <taxon>Rhodococcus</taxon>
    </lineage>
</organism>
<sequence>MARDSRTIVDLATQLGLSKTTVADALRGSGRVSESTRDRVRRAAADAGYVSNRAARQLRTKTSETIGLYIGPDVRNMPFYMPFAFGVTDAVSKHGYDLTLISRPTPKPGESWDHLGGAIVIDAPQNDPIVSSLVRAHLPVVSAGRVDSEAAANFAAVVEIEHAQVCHRALDELALHGAAVPALLVLEAEDSLSWSQQIREGYLEWCRAHGVSSTTVSLPPFPSNTRVEDALQSVLRHPDVDALLFGWHEIADRATVMLESMGTASGRDIHLATLTSSPVDSVHRPFETVVDLRPHQFGQLASETLLEIIDRPELAPLYRVHEVEIRSRTR</sequence>
<evidence type="ECO:0000259" key="4">
    <source>
        <dbReference type="PROSITE" id="PS50932"/>
    </source>
</evidence>
<protein>
    <submittedName>
        <fullName evidence="5">LacI family DNA-binding transcriptional regulator</fullName>
    </submittedName>
</protein>
<dbReference type="InterPro" id="IPR001761">
    <property type="entry name" value="Peripla_BP/Lac1_sug-bd_dom"/>
</dbReference>
<dbReference type="PANTHER" id="PTHR30146">
    <property type="entry name" value="LACI-RELATED TRANSCRIPTIONAL REPRESSOR"/>
    <property type="match status" value="1"/>
</dbReference>
<evidence type="ECO:0000313" key="5">
    <source>
        <dbReference type="EMBL" id="MCZ4521571.1"/>
    </source>
</evidence>
<comment type="caution">
    <text evidence="5">The sequence shown here is derived from an EMBL/GenBank/DDBJ whole genome shotgun (WGS) entry which is preliminary data.</text>
</comment>
<dbReference type="InterPro" id="IPR028082">
    <property type="entry name" value="Peripla_BP_I"/>
</dbReference>